<sequence>MGGSFMQPLALNKAFTATDPGAAVVMTTRDDAKDNTSWADRAGPPLIQEYLAKLECKVIAELLGLPC</sequence>
<proteinExistence type="predicted"/>
<dbReference type="EMBL" id="JXYQ01000002">
    <property type="protein sequence ID" value="KJA12340.1"/>
    <property type="molecule type" value="Genomic_DNA"/>
</dbReference>
<protein>
    <submittedName>
        <fullName evidence="1">Uncharacterized protein</fullName>
    </submittedName>
</protein>
<dbReference type="Proteomes" id="UP000032566">
    <property type="component" value="Unassembled WGS sequence"/>
</dbReference>
<dbReference type="PATRIC" id="fig|80878.5.peg.831"/>
<reference evidence="1 2" key="1">
    <citation type="submission" date="2014-12" db="EMBL/GenBank/DDBJ databases">
        <title>Isolation of bacteria from lake water.</title>
        <authorList>
            <person name="Sheng K.-Y."/>
            <person name="Chin P.-S."/>
            <person name="Chan K.-G."/>
            <person name="Tan G.S."/>
        </authorList>
    </citation>
    <scope>NUCLEOTIDE SEQUENCE [LARGE SCALE GENOMIC DNA]</scope>
    <source>
        <strain evidence="1 2">KY4</strain>
    </source>
</reference>
<evidence type="ECO:0000313" key="1">
    <source>
        <dbReference type="EMBL" id="KJA12340.1"/>
    </source>
</evidence>
<name>A0A0D7KDS4_9BURK</name>
<keyword evidence="2" id="KW-1185">Reference proteome</keyword>
<gene>
    <name evidence="1" type="ORF">RP29_00270</name>
</gene>
<dbReference type="AlphaFoldDB" id="A0A0D7KDS4"/>
<organism evidence="1 2">
    <name type="scientific">Acidovorax temperans</name>
    <dbReference type="NCBI Taxonomy" id="80878"/>
    <lineage>
        <taxon>Bacteria</taxon>
        <taxon>Pseudomonadati</taxon>
        <taxon>Pseudomonadota</taxon>
        <taxon>Betaproteobacteria</taxon>
        <taxon>Burkholderiales</taxon>
        <taxon>Comamonadaceae</taxon>
        <taxon>Acidovorax</taxon>
    </lineage>
</organism>
<evidence type="ECO:0000313" key="2">
    <source>
        <dbReference type="Proteomes" id="UP000032566"/>
    </source>
</evidence>
<comment type="caution">
    <text evidence="1">The sequence shown here is derived from an EMBL/GenBank/DDBJ whole genome shotgun (WGS) entry which is preliminary data.</text>
</comment>
<accession>A0A0D7KDS4</accession>